<sequence>MKTMITKLDDYLGVAALSGIIILISVNVFCRFVLNNPITWTEEASLALFIWLTFIGISSGVKQNSHIGIDYFVRKLPEPWYTRIQLFRLVFILLVTVVVFIFWGLQFAIHGMAKVTPVLGLSYIVINIAVPIGSLLAIIHLMRILIRRDRAYIMQERGIDEWNSQ</sequence>
<evidence type="ECO:0000256" key="6">
    <source>
        <dbReference type="ARBA" id="ARBA00022989"/>
    </source>
</evidence>
<dbReference type="GO" id="GO:0015740">
    <property type="term" value="P:C4-dicarboxylate transport"/>
    <property type="evidence" value="ECO:0007669"/>
    <property type="project" value="TreeGrafter"/>
</dbReference>
<keyword evidence="3" id="KW-1003">Cell membrane</keyword>
<feature type="transmembrane region" description="Helical" evidence="9">
    <location>
        <begin position="12"/>
        <end position="34"/>
    </location>
</feature>
<comment type="similarity">
    <text evidence="8">Belongs to the TRAP transporter small permease family.</text>
</comment>
<evidence type="ECO:0000256" key="7">
    <source>
        <dbReference type="ARBA" id="ARBA00023136"/>
    </source>
</evidence>
<reference evidence="11 12" key="1">
    <citation type="submission" date="2018-04" db="EMBL/GenBank/DDBJ databases">
        <title>Genomic Encyclopedia of Archaeal and Bacterial Type Strains, Phase II (KMG-II): from individual species to whole genera.</title>
        <authorList>
            <person name="Goeker M."/>
        </authorList>
    </citation>
    <scope>NUCLEOTIDE SEQUENCE [LARGE SCALE GENOMIC DNA]</scope>
    <source>
        <strain evidence="11 12">DSM 45169</strain>
    </source>
</reference>
<evidence type="ECO:0000313" key="11">
    <source>
        <dbReference type="EMBL" id="PTM59175.1"/>
    </source>
</evidence>
<dbReference type="AlphaFoldDB" id="A0A2T4ZBD0"/>
<keyword evidence="4" id="KW-0997">Cell inner membrane</keyword>
<dbReference type="EMBL" id="PZZP01000001">
    <property type="protein sequence ID" value="PTM59175.1"/>
    <property type="molecule type" value="Genomic_DNA"/>
</dbReference>
<evidence type="ECO:0000256" key="2">
    <source>
        <dbReference type="ARBA" id="ARBA00022448"/>
    </source>
</evidence>
<dbReference type="PANTHER" id="PTHR35011">
    <property type="entry name" value="2,3-DIKETO-L-GULONATE TRAP TRANSPORTER SMALL PERMEASE PROTEIN YIAM"/>
    <property type="match status" value="1"/>
</dbReference>
<dbReference type="Pfam" id="PF04290">
    <property type="entry name" value="DctQ"/>
    <property type="match status" value="1"/>
</dbReference>
<gene>
    <name evidence="11" type="ORF">C8J48_1778</name>
</gene>
<dbReference type="PANTHER" id="PTHR35011:SF2">
    <property type="entry name" value="2,3-DIKETO-L-GULONATE TRAP TRANSPORTER SMALL PERMEASE PROTEIN YIAM"/>
    <property type="match status" value="1"/>
</dbReference>
<evidence type="ECO:0000256" key="9">
    <source>
        <dbReference type="SAM" id="Phobius"/>
    </source>
</evidence>
<organism evidence="11 12">
    <name type="scientific">Desmospora activa DSM 45169</name>
    <dbReference type="NCBI Taxonomy" id="1121389"/>
    <lineage>
        <taxon>Bacteria</taxon>
        <taxon>Bacillati</taxon>
        <taxon>Bacillota</taxon>
        <taxon>Bacilli</taxon>
        <taxon>Bacillales</taxon>
        <taxon>Thermoactinomycetaceae</taxon>
        <taxon>Desmospora</taxon>
    </lineage>
</organism>
<keyword evidence="5 9" id="KW-0812">Transmembrane</keyword>
<evidence type="ECO:0000256" key="5">
    <source>
        <dbReference type="ARBA" id="ARBA00022692"/>
    </source>
</evidence>
<evidence type="ECO:0000256" key="4">
    <source>
        <dbReference type="ARBA" id="ARBA00022519"/>
    </source>
</evidence>
<keyword evidence="7 9" id="KW-0472">Membrane</keyword>
<dbReference type="GO" id="GO:0022857">
    <property type="term" value="F:transmembrane transporter activity"/>
    <property type="evidence" value="ECO:0007669"/>
    <property type="project" value="TreeGrafter"/>
</dbReference>
<comment type="caution">
    <text evidence="11">The sequence shown here is derived from an EMBL/GenBank/DDBJ whole genome shotgun (WGS) entry which is preliminary data.</text>
</comment>
<dbReference type="Proteomes" id="UP000241639">
    <property type="component" value="Unassembled WGS sequence"/>
</dbReference>
<dbReference type="GO" id="GO:0005886">
    <property type="term" value="C:plasma membrane"/>
    <property type="evidence" value="ECO:0007669"/>
    <property type="project" value="UniProtKB-SubCell"/>
</dbReference>
<keyword evidence="12" id="KW-1185">Reference proteome</keyword>
<protein>
    <submittedName>
        <fullName evidence="11">TRAP-type C4-dicarboxylate transport system permease small subunit</fullName>
    </submittedName>
</protein>
<dbReference type="InterPro" id="IPR055348">
    <property type="entry name" value="DctQ"/>
</dbReference>
<keyword evidence="6 9" id="KW-1133">Transmembrane helix</keyword>
<feature type="domain" description="Tripartite ATP-independent periplasmic transporters DctQ component" evidence="10">
    <location>
        <begin position="20"/>
        <end position="149"/>
    </location>
</feature>
<feature type="transmembrane region" description="Helical" evidence="9">
    <location>
        <begin position="86"/>
        <end position="109"/>
    </location>
</feature>
<name>A0A2T4ZBD0_9BACL</name>
<comment type="subcellular location">
    <subcellularLocation>
        <location evidence="1">Cell inner membrane</location>
        <topology evidence="1">Multi-pass membrane protein</topology>
    </subcellularLocation>
</comment>
<evidence type="ECO:0000259" key="10">
    <source>
        <dbReference type="Pfam" id="PF04290"/>
    </source>
</evidence>
<dbReference type="InterPro" id="IPR007387">
    <property type="entry name" value="TRAP_DctQ"/>
</dbReference>
<feature type="transmembrane region" description="Helical" evidence="9">
    <location>
        <begin position="46"/>
        <end position="65"/>
    </location>
</feature>
<feature type="transmembrane region" description="Helical" evidence="9">
    <location>
        <begin position="121"/>
        <end position="146"/>
    </location>
</feature>
<evidence type="ECO:0000256" key="1">
    <source>
        <dbReference type="ARBA" id="ARBA00004429"/>
    </source>
</evidence>
<evidence type="ECO:0000256" key="8">
    <source>
        <dbReference type="ARBA" id="ARBA00038436"/>
    </source>
</evidence>
<evidence type="ECO:0000313" key="12">
    <source>
        <dbReference type="Proteomes" id="UP000241639"/>
    </source>
</evidence>
<proteinExistence type="inferred from homology"/>
<keyword evidence="2" id="KW-0813">Transport</keyword>
<evidence type="ECO:0000256" key="3">
    <source>
        <dbReference type="ARBA" id="ARBA00022475"/>
    </source>
</evidence>
<accession>A0A2T4ZBD0</accession>